<gene>
    <name evidence="1" type="ORF">SAMN05660691_00195</name>
</gene>
<evidence type="ECO:0000313" key="1">
    <source>
        <dbReference type="EMBL" id="SEH56673.1"/>
    </source>
</evidence>
<accession>A0A1H6J8G3</accession>
<dbReference type="STRING" id="173990.SAMN05660691_00195"/>
<reference evidence="2" key="1">
    <citation type="submission" date="2016-10" db="EMBL/GenBank/DDBJ databases">
        <authorList>
            <person name="Varghese N."/>
            <person name="Submissions S."/>
        </authorList>
    </citation>
    <scope>NUCLEOTIDE SEQUENCE [LARGE SCALE GENOMIC DNA]</scope>
    <source>
        <strain evidence="2">DSM 17616</strain>
    </source>
</reference>
<proteinExistence type="predicted"/>
<protein>
    <recommendedName>
        <fullName evidence="3">Restriction endonuclease</fullName>
    </recommendedName>
</protein>
<dbReference type="AlphaFoldDB" id="A0A1H6J8G3"/>
<dbReference type="RefSeq" id="WP_092789252.1">
    <property type="nucleotide sequence ID" value="NZ_FNXF01000001.1"/>
</dbReference>
<dbReference type="Proteomes" id="UP000199371">
    <property type="component" value="Unassembled WGS sequence"/>
</dbReference>
<organism evidence="1 2">
    <name type="scientific">Rheinheimera pacifica</name>
    <dbReference type="NCBI Taxonomy" id="173990"/>
    <lineage>
        <taxon>Bacteria</taxon>
        <taxon>Pseudomonadati</taxon>
        <taxon>Pseudomonadota</taxon>
        <taxon>Gammaproteobacteria</taxon>
        <taxon>Chromatiales</taxon>
        <taxon>Chromatiaceae</taxon>
        <taxon>Rheinheimera</taxon>
    </lineage>
</organism>
<dbReference type="OrthoDB" id="6092898at2"/>
<dbReference type="EMBL" id="FNXF01000001">
    <property type="protein sequence ID" value="SEH56673.1"/>
    <property type="molecule type" value="Genomic_DNA"/>
</dbReference>
<sequence>MKLNHILSVLNQIEKSKFITCLDKLCSSAATNDEVISKALNKVNRQIKDASGSEITQLFNAVSAQYQYSIREKLALCDASMALLVNILTRDGNGIARISWIEQLYAREWETLDTLARQIQVDIESNLAEDYGHAHRLKIFRDCLNIAYKNDEKINRQANITDDERSILNVLAHHLKISHDELVAIEHLSEPIKAGKQTVDNCLQELRDMGVIFINRKSSEVLIPDEVVAVLNQIQGKELADKHLLRILRVLSDAELSNILKSYGKRIRGVSRGEKISTILHSGIAVRDMLSRDLYDDADNQNKRKERLKQLIADLDIDAERIGFTLDERIDVILASLNTAADREFDAISATGYKEMFDSLVQNFQGLDAAGNPETLTQRIRQEYELEENEEINVERLRALSITPHDVLYLLTNDEVKELRDNLKLPKKGNPRSNILEAFANANDKLIENYAALAKRDLLTLKAVGIEINETDVGVKFEEATKTILEQLDLVVDEELRKSINTSKDKADIIISISDDDIIIGEAKTCKNGDFAKYSTTSRQIKAYVNRCENQGKRVAQVLIIAPSFSQDFIESAEMDTEVNISLLTAEGLKQIYDAYKAKRRPNFSAKLLTKGGLLKAELIAKSI</sequence>
<evidence type="ECO:0008006" key="3">
    <source>
        <dbReference type="Google" id="ProtNLM"/>
    </source>
</evidence>
<keyword evidence="2" id="KW-1185">Reference proteome</keyword>
<evidence type="ECO:0000313" key="2">
    <source>
        <dbReference type="Proteomes" id="UP000199371"/>
    </source>
</evidence>
<name>A0A1H6J8G3_9GAMM</name>